<dbReference type="STRING" id="598659.NAMH_0279"/>
<dbReference type="Pfam" id="PF11741">
    <property type="entry name" value="AMIN"/>
    <property type="match status" value="1"/>
</dbReference>
<dbReference type="HOGENOM" id="CLU_101694_0_0_7"/>
<dbReference type="Proteomes" id="UP000000448">
    <property type="component" value="Chromosome"/>
</dbReference>
<accession>B9L7U5</accession>
<keyword evidence="3" id="KW-1185">Reference proteome</keyword>
<dbReference type="KEGG" id="nam:NAMH_0279"/>
<gene>
    <name evidence="2" type="ordered locus">NAMH_0279</name>
</gene>
<dbReference type="RefSeq" id="WP_015902604.1">
    <property type="nucleotide sequence ID" value="NC_012115.1"/>
</dbReference>
<protein>
    <recommendedName>
        <fullName evidence="1">AMIN domain-containing protein</fullName>
    </recommendedName>
</protein>
<evidence type="ECO:0000259" key="1">
    <source>
        <dbReference type="Pfam" id="PF11741"/>
    </source>
</evidence>
<dbReference type="eggNOG" id="ENOG5030TNT">
    <property type="taxonomic scope" value="Bacteria"/>
</dbReference>
<reference evidence="2 3" key="1">
    <citation type="journal article" date="2009" name="PLoS Genet.">
        <title>Adaptations to submarine hydrothermal environments exemplified by the genome of Nautilia profundicola.</title>
        <authorList>
            <person name="Campbell B.J."/>
            <person name="Smith J.L."/>
            <person name="Hanson T.E."/>
            <person name="Klotz M.G."/>
            <person name="Stein L.Y."/>
            <person name="Lee C.K."/>
            <person name="Wu D."/>
            <person name="Robinson J.M."/>
            <person name="Khouri H.M."/>
            <person name="Eisen J.A."/>
            <person name="Cary S.C."/>
        </authorList>
    </citation>
    <scope>NUCLEOTIDE SEQUENCE [LARGE SCALE GENOMIC DNA]</scope>
    <source>
        <strain evidence="3">ATCC BAA-1463 / DSM 18972 / AmH</strain>
    </source>
</reference>
<sequence>MKKLLFILITTFLFARINPFEPVVKPQNTIIINPTYFKETKVTLPSDARILKKIVFVYQSVSGDIKQKEVVINKHVDFHKPIYITHEPKKFPMKELNFLNLFTMYIKDKKIFIQTKDKLLRSFFLVKPFRIVLDFKKDADFLTIKKFLKDSFVKKVIVGNHKGYYRVVIYFDAKYMYKITKTSEGIKIEIQ</sequence>
<dbReference type="AlphaFoldDB" id="B9L7U5"/>
<proteinExistence type="predicted"/>
<dbReference type="OrthoDB" id="5340273at2"/>
<feature type="domain" description="AMIN" evidence="1">
    <location>
        <begin position="110"/>
        <end position="189"/>
    </location>
</feature>
<dbReference type="InterPro" id="IPR021731">
    <property type="entry name" value="AMIN_dom"/>
</dbReference>
<name>B9L7U5_NAUPA</name>
<organism evidence="2 3">
    <name type="scientific">Nautilia profundicola (strain ATCC BAA-1463 / DSM 18972 / AmH)</name>
    <dbReference type="NCBI Taxonomy" id="598659"/>
    <lineage>
        <taxon>Bacteria</taxon>
        <taxon>Pseudomonadati</taxon>
        <taxon>Campylobacterota</taxon>
        <taxon>Epsilonproteobacteria</taxon>
        <taxon>Nautiliales</taxon>
        <taxon>Nautiliaceae</taxon>
        <taxon>Nautilia</taxon>
    </lineage>
</organism>
<evidence type="ECO:0000313" key="3">
    <source>
        <dbReference type="Proteomes" id="UP000000448"/>
    </source>
</evidence>
<dbReference type="EMBL" id="CP001279">
    <property type="protein sequence ID" value="ACM93552.1"/>
    <property type="molecule type" value="Genomic_DNA"/>
</dbReference>
<evidence type="ECO:0000313" key="2">
    <source>
        <dbReference type="EMBL" id="ACM93552.1"/>
    </source>
</evidence>